<evidence type="ECO:0000313" key="1">
    <source>
        <dbReference type="EMBL" id="KKM82367.1"/>
    </source>
</evidence>
<protein>
    <submittedName>
        <fullName evidence="1">Uncharacterized protein</fullName>
    </submittedName>
</protein>
<organism evidence="1">
    <name type="scientific">marine sediment metagenome</name>
    <dbReference type="NCBI Taxonomy" id="412755"/>
    <lineage>
        <taxon>unclassified sequences</taxon>
        <taxon>metagenomes</taxon>
        <taxon>ecological metagenomes</taxon>
    </lineage>
</organism>
<comment type="caution">
    <text evidence="1">The sequence shown here is derived from an EMBL/GenBank/DDBJ whole genome shotgun (WGS) entry which is preliminary data.</text>
</comment>
<dbReference type="EMBL" id="LAZR01007872">
    <property type="protein sequence ID" value="KKM82367.1"/>
    <property type="molecule type" value="Genomic_DNA"/>
</dbReference>
<accession>A0A0F9NM27</accession>
<proteinExistence type="predicted"/>
<name>A0A0F9NM27_9ZZZZ</name>
<reference evidence="1" key="1">
    <citation type="journal article" date="2015" name="Nature">
        <title>Complex archaea that bridge the gap between prokaryotes and eukaryotes.</title>
        <authorList>
            <person name="Spang A."/>
            <person name="Saw J.H."/>
            <person name="Jorgensen S.L."/>
            <person name="Zaremba-Niedzwiedzka K."/>
            <person name="Martijn J."/>
            <person name="Lind A.E."/>
            <person name="van Eijk R."/>
            <person name="Schleper C."/>
            <person name="Guy L."/>
            <person name="Ettema T.J."/>
        </authorList>
    </citation>
    <scope>NUCLEOTIDE SEQUENCE</scope>
</reference>
<dbReference type="AlphaFoldDB" id="A0A0F9NM27"/>
<gene>
    <name evidence="1" type="ORF">LCGC14_1320230</name>
</gene>
<sequence>MPNEEPKIMVKLAPWVQEFLDAHPDAGIDKLIAEMESRQQAVAEGAFPVKTKEIADA</sequence>